<evidence type="ECO:0000313" key="2">
    <source>
        <dbReference type="WBParaSite" id="ACAC_0000276501-mRNA-1"/>
    </source>
</evidence>
<proteinExistence type="predicted"/>
<reference evidence="1" key="1">
    <citation type="submission" date="2012-09" db="EMBL/GenBank/DDBJ databases">
        <authorList>
            <person name="Martin A.A."/>
        </authorList>
    </citation>
    <scope>NUCLEOTIDE SEQUENCE</scope>
</reference>
<accession>A0A0K0CYM7</accession>
<dbReference type="AlphaFoldDB" id="A0A0K0CYM7"/>
<organism evidence="1 2">
    <name type="scientific">Angiostrongylus cantonensis</name>
    <name type="common">Rat lungworm</name>
    <dbReference type="NCBI Taxonomy" id="6313"/>
    <lineage>
        <taxon>Eukaryota</taxon>
        <taxon>Metazoa</taxon>
        <taxon>Ecdysozoa</taxon>
        <taxon>Nematoda</taxon>
        <taxon>Chromadorea</taxon>
        <taxon>Rhabditida</taxon>
        <taxon>Rhabditina</taxon>
        <taxon>Rhabditomorpha</taxon>
        <taxon>Strongyloidea</taxon>
        <taxon>Metastrongylidae</taxon>
        <taxon>Angiostrongylus</taxon>
    </lineage>
</organism>
<dbReference type="WBParaSite" id="ACAC_0000276501-mRNA-1">
    <property type="protein sequence ID" value="ACAC_0000276501-mRNA-1"/>
    <property type="gene ID" value="ACAC_0000276501"/>
</dbReference>
<evidence type="ECO:0000313" key="1">
    <source>
        <dbReference type="Proteomes" id="UP000035642"/>
    </source>
</evidence>
<sequence>MSKLTAVTNCSSRWYGLFRTTDNAIPLAQKVRVFDLENKSNFSCCSVGSNATAILTDHNIGRLGYKGRSSLNHPAQQSLHCPSAIMQWEANMSQDISVKHITDYVEDDLYYLQLTLTVVPSAVEARYVQPST</sequence>
<dbReference type="Proteomes" id="UP000035642">
    <property type="component" value="Unassembled WGS sequence"/>
</dbReference>
<reference evidence="2" key="2">
    <citation type="submission" date="2017-02" db="UniProtKB">
        <authorList>
            <consortium name="WormBaseParasite"/>
        </authorList>
    </citation>
    <scope>IDENTIFICATION</scope>
</reference>
<protein>
    <submittedName>
        <fullName evidence="2">DUF4968 domain-containing protein</fullName>
    </submittedName>
</protein>
<name>A0A0K0CYM7_ANGCA</name>
<keyword evidence="1" id="KW-1185">Reference proteome</keyword>